<protein>
    <submittedName>
        <fullName evidence="2">Type 2 DNA topoisomerase 6 subunit B-like isoform X1</fullName>
    </submittedName>
</protein>
<dbReference type="InterPro" id="IPR034566">
    <property type="entry name" value="MTOPVIB_plant"/>
</dbReference>
<dbReference type="Proteomes" id="UP000694864">
    <property type="component" value="Chromosome 13"/>
</dbReference>
<reference evidence="2" key="2">
    <citation type="submission" date="2025-08" db="UniProtKB">
        <authorList>
            <consortium name="RefSeq"/>
        </authorList>
    </citation>
    <scope>IDENTIFICATION</scope>
    <source>
        <tissue evidence="2">Leaf</tissue>
    </source>
</reference>
<evidence type="ECO:0000313" key="2">
    <source>
        <dbReference type="RefSeq" id="XP_010452182.1"/>
    </source>
</evidence>
<dbReference type="GeneID" id="104734333"/>
<reference evidence="1" key="1">
    <citation type="journal article" date="2014" name="Nat. Commun.">
        <title>The emerging biofuel crop Camelina sativa retains a highly undifferentiated hexaploid genome structure.</title>
        <authorList>
            <person name="Kagale S."/>
            <person name="Koh C."/>
            <person name="Nixon J."/>
            <person name="Bollina V."/>
            <person name="Clarke W.E."/>
            <person name="Tuteja R."/>
            <person name="Spillane C."/>
            <person name="Robinson S.J."/>
            <person name="Links M.G."/>
            <person name="Clarke C."/>
            <person name="Higgins E.E."/>
            <person name="Huebert T."/>
            <person name="Sharpe A.G."/>
            <person name="Parkin I.A."/>
        </authorList>
    </citation>
    <scope>NUCLEOTIDE SEQUENCE [LARGE SCALE GENOMIC DNA]</scope>
    <source>
        <strain evidence="1">cv. DH55</strain>
    </source>
</reference>
<dbReference type="RefSeq" id="XP_010452182.1">
    <property type="nucleotide sequence ID" value="XM_010453880.2"/>
</dbReference>
<proteinExistence type="predicted"/>
<accession>A0ABM0V7M9</accession>
<evidence type="ECO:0000313" key="1">
    <source>
        <dbReference type="Proteomes" id="UP000694864"/>
    </source>
</evidence>
<name>A0ABM0V7M9_CAMSA</name>
<organism evidence="1 2">
    <name type="scientific">Camelina sativa</name>
    <name type="common">False flax</name>
    <name type="synonym">Myagrum sativum</name>
    <dbReference type="NCBI Taxonomy" id="90675"/>
    <lineage>
        <taxon>Eukaryota</taxon>
        <taxon>Viridiplantae</taxon>
        <taxon>Streptophyta</taxon>
        <taxon>Embryophyta</taxon>
        <taxon>Tracheophyta</taxon>
        <taxon>Spermatophyta</taxon>
        <taxon>Magnoliopsida</taxon>
        <taxon>eudicotyledons</taxon>
        <taxon>Gunneridae</taxon>
        <taxon>Pentapetalae</taxon>
        <taxon>rosids</taxon>
        <taxon>malvids</taxon>
        <taxon>Brassicales</taxon>
        <taxon>Brassicaceae</taxon>
        <taxon>Camelineae</taxon>
        <taxon>Camelina</taxon>
    </lineage>
</organism>
<dbReference type="PANTHER" id="PTHR36722:SF1">
    <property type="entry name" value="TYPE 2 DNA TOPOISOMERASE 6 SUBUNIT B-LIKE"/>
    <property type="match status" value="1"/>
</dbReference>
<keyword evidence="1" id="KW-1185">Reference proteome</keyword>
<gene>
    <name evidence="2" type="primary">LOC104734333</name>
</gene>
<sequence length="111" mass="12864">MMKWSIVKRIPVYAKKNKRLVKAKSAHNLFDQMPHRRKKMRQRNDGLLSVKTTCLTGDEVYYLDEYISNKRLKRQPSQSKNGVKFSGTEVSLSVFGSMDVLVPPILGFFQK</sequence>
<dbReference type="PANTHER" id="PTHR36722">
    <property type="entry name" value="TYPE 2 DNA TOPOISOMERASE 6 SUBUNIT B-LIKE"/>
    <property type="match status" value="1"/>
</dbReference>